<keyword evidence="1" id="KW-0064">Aspartyl protease</keyword>
<sequence length="1453" mass="162653">MGDESPSNTKNVKGVETLQADVILPSSPLFLHPSDAPSQVFVGDLLTDLNYSEWSAEISNAFLAKNKLDFVLGTVQRPASGELLAAWTRCNAMVVGWLRSAMSREIRSSLSTSFTAKEIWDELKERFTTGNLPRRYKLRREITSLRQDKLNVASFYAKLKRLWDDWFTLDPPAKCTCGKCECDVERRTRASQEDMRFLDFLLGLDDGFSVVRTQLLSMKPTPSLGEAYHMVANDEQQRLLTDSRPRIEAAAFQGKGEQGRREDTHTEGRERTEEGRPYCTHCQKPGHFKATCYEIHGWPTRQPGDRPRRRGKSGRDPQAAAAESEPSSIPGLSAAQVAQLRAFLESDTKPTASMAVNMSGTQSFRSQSPTMSPWIIYSGCNEHIVNDNSLFVGEIKTDSQLQVRIPNGKGVPVHGIGITQLSNGLVLRRVLHVPDFQCNLLSVSRLTADHSVAVVFLKNFCVIQDLCSKKLIGTGTYRDGLYYLNVLDGGHPVALSAREAINTSARWHSRLGHPADSKLLAFQPFISSTLVLNKDPCDSCLRAKQTRLPFEHSQIKTTSCFDLIHVDLWGGYHETSFTGAHYFLTIVDDFSRAVWVFLLKYKSEAARYLLVFFNQARTQYGKSVRRIQTDNGREFTTPELRDYYEKEGVVLQTSCINTPQQNGVVERKHRHLLDTARALRFHAGLPLRFWGECVLTAAYLINRMPLAPLHDKSPYQVLFDVPPKYDHLRTLGCLVYAKDTHHHLDKFAARGRPGIFIGYPATQKGYRIYDLEKKQIYTSRDVVFVEHVFPYKESSLSSHSSLAGAHDLTLSPDGSVPARLIDDDEELFGPQSTPANDSPLSPTPNIINSTTEHSSPSPSLDAASPGDTSSSVPTTSPAPADVPPLRRSDRTRQLPKALDVYDVQLPGQSQGNHVLYPMANHVSYHRLSPAHRAFIANVTNTIEPRYYHQAVCFQHWRLAMQAEITALEANHTWTLTYLPPGKRAIESKWVFKVKYKPDGSIERYKARLVAKGFTRVEGIDYHDTFAPVAKLVTVRCLLAVAVTKNWFIHQLDVNNAFLHGDLHEEVYMKVPQGFGKPGDTRVCKLHKSIYGLKQASRNWYQKFSAALVQLGFRQSHADPSLFIYHTSTSCVVALIYVDDVILAGDNLAFIQRVKSSLHSQFTIKDLGPLKYFLGIEVARSPKGVVLNQRKYVLDILADSGLPATRPCASPIEQNHQLGRLESPPAPDPSAFRRLVGRLLYLTVTRPDITYSVNLLSQAVHAPTQAHLDAAHRILRYLKSSPGRGLFFPSQNPLILTGYCDADWGGCPTTRRSTTGYFIRLGASPVSWRTKKQTVVARSSAEAEYRAMASTVSEIIWLRWLLSELGAPQQGPTPLFCDSQAALHIAANPVFHERTKHVEMDCHFVRERVQSRDIAPQKISSPEKPADLFTKGLGVDSFQHLLSKLGTYDLHASA</sequence>
<organism evidence="4 5">
    <name type="scientific">Linum trigynum</name>
    <dbReference type="NCBI Taxonomy" id="586398"/>
    <lineage>
        <taxon>Eukaryota</taxon>
        <taxon>Viridiplantae</taxon>
        <taxon>Streptophyta</taxon>
        <taxon>Embryophyta</taxon>
        <taxon>Tracheophyta</taxon>
        <taxon>Spermatophyta</taxon>
        <taxon>Magnoliopsida</taxon>
        <taxon>eudicotyledons</taxon>
        <taxon>Gunneridae</taxon>
        <taxon>Pentapetalae</taxon>
        <taxon>rosids</taxon>
        <taxon>fabids</taxon>
        <taxon>Malpighiales</taxon>
        <taxon>Linaceae</taxon>
        <taxon>Linum</taxon>
    </lineage>
</organism>
<dbReference type="Pfam" id="PF14244">
    <property type="entry name" value="Retrotran_gag_3"/>
    <property type="match status" value="1"/>
</dbReference>
<name>A0AAV2CJP1_9ROSI</name>
<feature type="region of interest" description="Disordered" evidence="2">
    <location>
        <begin position="297"/>
        <end position="331"/>
    </location>
</feature>
<dbReference type="InterPro" id="IPR005162">
    <property type="entry name" value="Retrotrans_gag_dom"/>
</dbReference>
<accession>A0AAV2CJP1</accession>
<dbReference type="InterPro" id="IPR043502">
    <property type="entry name" value="DNA/RNA_pol_sf"/>
</dbReference>
<feature type="compositionally biased region" description="Polar residues" evidence="2">
    <location>
        <begin position="830"/>
        <end position="853"/>
    </location>
</feature>
<dbReference type="InterPro" id="IPR054722">
    <property type="entry name" value="PolX-like_BBD"/>
</dbReference>
<dbReference type="GO" id="GO:0003676">
    <property type="term" value="F:nucleic acid binding"/>
    <property type="evidence" value="ECO:0007669"/>
    <property type="project" value="InterPro"/>
</dbReference>
<dbReference type="Pfam" id="PF03732">
    <property type="entry name" value="Retrotrans_gag"/>
    <property type="match status" value="1"/>
</dbReference>
<dbReference type="PROSITE" id="PS50994">
    <property type="entry name" value="INTEGRASE"/>
    <property type="match status" value="1"/>
</dbReference>
<dbReference type="PANTHER" id="PTHR11439">
    <property type="entry name" value="GAG-POL-RELATED RETROTRANSPOSON"/>
    <property type="match status" value="1"/>
</dbReference>
<feature type="compositionally biased region" description="Basic and acidic residues" evidence="2">
    <location>
        <begin position="257"/>
        <end position="276"/>
    </location>
</feature>
<keyword evidence="5" id="KW-1185">Reference proteome</keyword>
<dbReference type="InterPro" id="IPR057670">
    <property type="entry name" value="SH3_retrovirus"/>
</dbReference>
<dbReference type="SUPFAM" id="SSF53098">
    <property type="entry name" value="Ribonuclease H-like"/>
    <property type="match status" value="1"/>
</dbReference>
<proteinExistence type="predicted"/>
<dbReference type="EMBL" id="OZ034813">
    <property type="protein sequence ID" value="CAL1356196.1"/>
    <property type="molecule type" value="Genomic_DNA"/>
</dbReference>
<evidence type="ECO:0000313" key="4">
    <source>
        <dbReference type="EMBL" id="CAL1356196.1"/>
    </source>
</evidence>
<dbReference type="PANTHER" id="PTHR11439:SF511">
    <property type="match status" value="1"/>
</dbReference>
<dbReference type="Proteomes" id="UP001497516">
    <property type="component" value="Chromosome 1"/>
</dbReference>
<dbReference type="Pfam" id="PF00665">
    <property type="entry name" value="rve"/>
    <property type="match status" value="1"/>
</dbReference>
<dbReference type="Gene3D" id="3.30.420.10">
    <property type="entry name" value="Ribonuclease H-like superfamily/Ribonuclease H"/>
    <property type="match status" value="1"/>
</dbReference>
<evidence type="ECO:0000256" key="1">
    <source>
        <dbReference type="ARBA" id="ARBA00022750"/>
    </source>
</evidence>
<dbReference type="Pfam" id="PF25597">
    <property type="entry name" value="SH3_retrovirus"/>
    <property type="match status" value="1"/>
</dbReference>
<evidence type="ECO:0000256" key="2">
    <source>
        <dbReference type="SAM" id="MobiDB-lite"/>
    </source>
</evidence>
<dbReference type="InterPro" id="IPR013103">
    <property type="entry name" value="RVT_2"/>
</dbReference>
<dbReference type="SUPFAM" id="SSF56672">
    <property type="entry name" value="DNA/RNA polymerases"/>
    <property type="match status" value="1"/>
</dbReference>
<dbReference type="Pfam" id="PF22936">
    <property type="entry name" value="Pol_BBD"/>
    <property type="match status" value="1"/>
</dbReference>
<dbReference type="InterPro" id="IPR012337">
    <property type="entry name" value="RNaseH-like_sf"/>
</dbReference>
<gene>
    <name evidence="4" type="ORF">LTRI10_LOCUS3912</name>
</gene>
<feature type="domain" description="Integrase catalytic" evidence="3">
    <location>
        <begin position="545"/>
        <end position="722"/>
    </location>
</feature>
<dbReference type="InterPro" id="IPR001584">
    <property type="entry name" value="Integrase_cat-core"/>
</dbReference>
<keyword evidence="1" id="KW-0378">Hydrolase</keyword>
<dbReference type="Pfam" id="PF13976">
    <property type="entry name" value="gag_pre-integrs"/>
    <property type="match status" value="1"/>
</dbReference>
<evidence type="ECO:0000313" key="5">
    <source>
        <dbReference type="Proteomes" id="UP001497516"/>
    </source>
</evidence>
<dbReference type="InterPro" id="IPR025724">
    <property type="entry name" value="GAG-pre-integrase_dom"/>
</dbReference>
<dbReference type="Pfam" id="PF07727">
    <property type="entry name" value="RVT_2"/>
    <property type="match status" value="1"/>
</dbReference>
<dbReference type="GO" id="GO:0004190">
    <property type="term" value="F:aspartic-type endopeptidase activity"/>
    <property type="evidence" value="ECO:0007669"/>
    <property type="project" value="UniProtKB-KW"/>
</dbReference>
<feature type="compositionally biased region" description="Low complexity" evidence="2">
    <location>
        <begin position="854"/>
        <end position="877"/>
    </location>
</feature>
<dbReference type="GO" id="GO:0015074">
    <property type="term" value="P:DNA integration"/>
    <property type="evidence" value="ECO:0007669"/>
    <property type="project" value="InterPro"/>
</dbReference>
<evidence type="ECO:0000259" key="3">
    <source>
        <dbReference type="PROSITE" id="PS50994"/>
    </source>
</evidence>
<dbReference type="CDD" id="cd09272">
    <property type="entry name" value="RNase_HI_RT_Ty1"/>
    <property type="match status" value="1"/>
</dbReference>
<dbReference type="InterPro" id="IPR036397">
    <property type="entry name" value="RNaseH_sf"/>
</dbReference>
<dbReference type="InterPro" id="IPR029472">
    <property type="entry name" value="Copia-like_N"/>
</dbReference>
<reference evidence="4 5" key="1">
    <citation type="submission" date="2024-04" db="EMBL/GenBank/DDBJ databases">
        <authorList>
            <person name="Fracassetti M."/>
        </authorList>
    </citation>
    <scope>NUCLEOTIDE SEQUENCE [LARGE SCALE GENOMIC DNA]</scope>
</reference>
<protein>
    <recommendedName>
        <fullName evidence="3">Integrase catalytic domain-containing protein</fullName>
    </recommendedName>
</protein>
<feature type="region of interest" description="Disordered" evidence="2">
    <location>
        <begin position="826"/>
        <end position="888"/>
    </location>
</feature>
<keyword evidence="1" id="KW-0645">Protease</keyword>
<feature type="region of interest" description="Disordered" evidence="2">
    <location>
        <begin position="250"/>
        <end position="280"/>
    </location>
</feature>